<dbReference type="Proteomes" id="UP000268162">
    <property type="component" value="Unassembled WGS sequence"/>
</dbReference>
<dbReference type="InterPro" id="IPR036908">
    <property type="entry name" value="RlpA-like_sf"/>
</dbReference>
<accession>A0A4P9ZZN9</accession>
<sequence length="70" mass="7304">MGSCGRIYGPSDLVAAVKASYFQAGGNPNNDPICNKHVVLKAGSKTVTVQVTDKCMGCTDNEILITKAAM</sequence>
<dbReference type="Gene3D" id="2.40.40.10">
    <property type="entry name" value="RlpA-like domain"/>
    <property type="match status" value="1"/>
</dbReference>
<evidence type="ECO:0000313" key="2">
    <source>
        <dbReference type="Proteomes" id="UP000268162"/>
    </source>
</evidence>
<dbReference type="AlphaFoldDB" id="A0A4P9ZZN9"/>
<organism evidence="1 2">
    <name type="scientific">Dimargaris cristalligena</name>
    <dbReference type="NCBI Taxonomy" id="215637"/>
    <lineage>
        <taxon>Eukaryota</taxon>
        <taxon>Fungi</taxon>
        <taxon>Fungi incertae sedis</taxon>
        <taxon>Zoopagomycota</taxon>
        <taxon>Kickxellomycotina</taxon>
        <taxon>Dimargaritomycetes</taxon>
        <taxon>Dimargaritales</taxon>
        <taxon>Dimargaritaceae</taxon>
        <taxon>Dimargaris</taxon>
    </lineage>
</organism>
<protein>
    <recommendedName>
        <fullName evidence="3">RlpA-like double-psi beta-barrel-protein domain-containing protein-containing protein</fullName>
    </recommendedName>
</protein>
<dbReference type="SUPFAM" id="SSF50685">
    <property type="entry name" value="Barwin-like endoglucanases"/>
    <property type="match status" value="1"/>
</dbReference>
<proteinExistence type="predicted"/>
<evidence type="ECO:0000313" key="1">
    <source>
        <dbReference type="EMBL" id="RKP39256.1"/>
    </source>
</evidence>
<feature type="non-terminal residue" evidence="1">
    <location>
        <position position="70"/>
    </location>
</feature>
<name>A0A4P9ZZN9_9FUNG</name>
<dbReference type="EMBL" id="ML002286">
    <property type="protein sequence ID" value="RKP39256.1"/>
    <property type="molecule type" value="Genomic_DNA"/>
</dbReference>
<keyword evidence="2" id="KW-1185">Reference proteome</keyword>
<gene>
    <name evidence="1" type="ORF">BJ085DRAFT_1215</name>
</gene>
<reference evidence="2" key="1">
    <citation type="journal article" date="2018" name="Nat. Microbiol.">
        <title>Leveraging single-cell genomics to expand the fungal tree of life.</title>
        <authorList>
            <person name="Ahrendt S.R."/>
            <person name="Quandt C.A."/>
            <person name="Ciobanu D."/>
            <person name="Clum A."/>
            <person name="Salamov A."/>
            <person name="Andreopoulos B."/>
            <person name="Cheng J.F."/>
            <person name="Woyke T."/>
            <person name="Pelin A."/>
            <person name="Henrissat B."/>
            <person name="Reynolds N.K."/>
            <person name="Benny G.L."/>
            <person name="Smith M.E."/>
            <person name="James T.Y."/>
            <person name="Grigoriev I.V."/>
        </authorList>
    </citation>
    <scope>NUCLEOTIDE SEQUENCE [LARGE SCALE GENOMIC DNA]</scope>
    <source>
        <strain evidence="2">RSA 468</strain>
    </source>
</reference>
<dbReference type="STRING" id="215637.A0A4P9ZZN9"/>
<evidence type="ECO:0008006" key="3">
    <source>
        <dbReference type="Google" id="ProtNLM"/>
    </source>
</evidence>